<evidence type="ECO:0008006" key="4">
    <source>
        <dbReference type="Google" id="ProtNLM"/>
    </source>
</evidence>
<dbReference type="EMBL" id="KQ964435">
    <property type="protein sequence ID" value="KXN73520.1"/>
    <property type="molecule type" value="Genomic_DNA"/>
</dbReference>
<protein>
    <recommendedName>
        <fullName evidence="4">Alpha/beta-hydrolase</fullName>
    </recommendedName>
</protein>
<accession>A0A137PEV3</accession>
<dbReference type="AlphaFoldDB" id="A0A137PEV3"/>
<organism evidence="2 3">
    <name type="scientific">Conidiobolus coronatus (strain ATCC 28846 / CBS 209.66 / NRRL 28638)</name>
    <name type="common">Delacroixia coronata</name>
    <dbReference type="NCBI Taxonomy" id="796925"/>
    <lineage>
        <taxon>Eukaryota</taxon>
        <taxon>Fungi</taxon>
        <taxon>Fungi incertae sedis</taxon>
        <taxon>Zoopagomycota</taxon>
        <taxon>Entomophthoromycotina</taxon>
        <taxon>Entomophthoromycetes</taxon>
        <taxon>Entomophthorales</taxon>
        <taxon>Ancylistaceae</taxon>
        <taxon>Conidiobolus</taxon>
    </lineage>
</organism>
<keyword evidence="3" id="KW-1185">Reference proteome</keyword>
<dbReference type="GO" id="GO:0005739">
    <property type="term" value="C:mitochondrion"/>
    <property type="evidence" value="ECO:0007669"/>
    <property type="project" value="TreeGrafter"/>
</dbReference>
<dbReference type="OMA" id="TISRWLE"/>
<evidence type="ECO:0000313" key="2">
    <source>
        <dbReference type="EMBL" id="KXN73520.1"/>
    </source>
</evidence>
<proteinExistence type="predicted"/>
<dbReference type="InterPro" id="IPR052382">
    <property type="entry name" value="ABHD10_acyl-thioesterase"/>
</dbReference>
<dbReference type="PANTHER" id="PTHR16138:SF7">
    <property type="entry name" value="PALMITOYL-PROTEIN THIOESTERASE ABHD10, MITOCHONDRIAL"/>
    <property type="match status" value="1"/>
</dbReference>
<dbReference type="SUPFAM" id="SSF53474">
    <property type="entry name" value="alpha/beta-Hydrolases"/>
    <property type="match status" value="1"/>
</dbReference>
<dbReference type="InterPro" id="IPR029058">
    <property type="entry name" value="AB_hydrolase_fold"/>
</dbReference>
<name>A0A137PEV3_CONC2</name>
<sequence length="227" mass="26016">MINGFLSSSLNSSKVNYLLNYSKLNNLNFFVYDHFGHGSSDGSVSDNSLDFGQFINDLNLIIKLLKNELGIKDILVIGSSFANWLILYNIEYIQTQLNIIGWVGIGSSWNFGSNWLDEITQLKLINEAVYNRPSIYSSSGYYSISINLIKSMTKYELKSNIKYSIKTFLIHGEFDEDVPLSKFFKNLEFIQCNMLRIIIIERGDHRLSSEESLKSLEFSLNQLLNTQ</sequence>
<dbReference type="PANTHER" id="PTHR16138">
    <property type="entry name" value="MYCOPHENOLIC ACID ACYL-GLUCURONIDE ESTERASE, MITOCHONDRIAL"/>
    <property type="match status" value="1"/>
</dbReference>
<evidence type="ECO:0000313" key="3">
    <source>
        <dbReference type="Proteomes" id="UP000070444"/>
    </source>
</evidence>
<dbReference type="GO" id="GO:0008474">
    <property type="term" value="F:palmitoyl-(protein) hydrolase activity"/>
    <property type="evidence" value="ECO:0007669"/>
    <property type="project" value="TreeGrafter"/>
</dbReference>
<dbReference type="STRING" id="796925.A0A137PEV3"/>
<dbReference type="Gene3D" id="3.40.50.1820">
    <property type="entry name" value="alpha/beta hydrolase"/>
    <property type="match status" value="1"/>
</dbReference>
<evidence type="ECO:0000256" key="1">
    <source>
        <dbReference type="ARBA" id="ARBA00022801"/>
    </source>
</evidence>
<keyword evidence="1" id="KW-0378">Hydrolase</keyword>
<dbReference type="GO" id="GO:0004553">
    <property type="term" value="F:hydrolase activity, hydrolyzing O-glycosyl compounds"/>
    <property type="evidence" value="ECO:0007669"/>
    <property type="project" value="TreeGrafter"/>
</dbReference>
<gene>
    <name evidence="2" type="ORF">CONCODRAFT_77283</name>
</gene>
<dbReference type="Proteomes" id="UP000070444">
    <property type="component" value="Unassembled WGS sequence"/>
</dbReference>
<reference evidence="2 3" key="1">
    <citation type="journal article" date="2015" name="Genome Biol. Evol.">
        <title>Phylogenomic analyses indicate that early fungi evolved digesting cell walls of algal ancestors of land plants.</title>
        <authorList>
            <person name="Chang Y."/>
            <person name="Wang S."/>
            <person name="Sekimoto S."/>
            <person name="Aerts A.L."/>
            <person name="Choi C."/>
            <person name="Clum A."/>
            <person name="LaButti K.M."/>
            <person name="Lindquist E.A."/>
            <person name="Yee Ngan C."/>
            <person name="Ohm R.A."/>
            <person name="Salamov A.A."/>
            <person name="Grigoriev I.V."/>
            <person name="Spatafora J.W."/>
            <person name="Berbee M.L."/>
        </authorList>
    </citation>
    <scope>NUCLEOTIDE SEQUENCE [LARGE SCALE GENOMIC DNA]</scope>
    <source>
        <strain evidence="2 3">NRRL 28638</strain>
    </source>
</reference>